<evidence type="ECO:0000313" key="2">
    <source>
        <dbReference type="EMBL" id="GLQ29535.1"/>
    </source>
</evidence>
<proteinExistence type="inferred from homology"/>
<reference evidence="2" key="1">
    <citation type="journal article" date="2014" name="Int. J. Syst. Evol. Microbiol.">
        <title>Complete genome sequence of Corynebacterium casei LMG S-19264T (=DSM 44701T), isolated from a smear-ripened cheese.</title>
        <authorList>
            <consortium name="US DOE Joint Genome Institute (JGI-PGF)"/>
            <person name="Walter F."/>
            <person name="Albersmeier A."/>
            <person name="Kalinowski J."/>
            <person name="Ruckert C."/>
        </authorList>
    </citation>
    <scope>NUCLEOTIDE SEQUENCE</scope>
    <source>
        <strain evidence="2">NBRC 110071</strain>
    </source>
</reference>
<dbReference type="Proteomes" id="UP001161389">
    <property type="component" value="Unassembled WGS sequence"/>
</dbReference>
<accession>A0AA37S576</accession>
<dbReference type="EMBL" id="BSNM01000001">
    <property type="protein sequence ID" value="GLQ29535.1"/>
    <property type="molecule type" value="Genomic_DNA"/>
</dbReference>
<dbReference type="PANTHER" id="PTHR35936">
    <property type="entry name" value="MEMBRANE-BOUND LYTIC MUREIN TRANSGLYCOSYLASE F"/>
    <property type="match status" value="1"/>
</dbReference>
<name>A0AA37S576_9GAMM</name>
<reference evidence="2" key="2">
    <citation type="submission" date="2023-01" db="EMBL/GenBank/DDBJ databases">
        <title>Draft genome sequence of Litoribrevibacter albus strain NBRC 110071.</title>
        <authorList>
            <person name="Sun Q."/>
            <person name="Mori K."/>
        </authorList>
    </citation>
    <scope>NUCLEOTIDE SEQUENCE</scope>
    <source>
        <strain evidence="2">NBRC 110071</strain>
    </source>
</reference>
<protein>
    <submittedName>
        <fullName evidence="2">ABC transporter</fullName>
    </submittedName>
</protein>
<sequence length="261" mass="29739">MFMNHIKAMLVSFFLFLTVFASPYLQAKENQIYLTSLEWPPYSGAELPDGGAAISIAKAAFEEMGYELVVEFYPWSRALIHAKDPDSPYAGYFPEYYSKDREAHYLFSRAIGSGPLGFVEQAEHPIKWNSLSDLTAYTIGVVRDYVNTPEFDVAVLNGQLSVQEVSADVQNIWKVLNGRIPLAVIDRNVFEYLVYTDMSLALADQQVRMNPKLLDIKELYVCFNKAKNGAHWQKIFNEGLLKLDVAKMMSDYFEKIGIERN</sequence>
<comment type="caution">
    <text evidence="2">The sequence shown here is derived from an EMBL/GenBank/DDBJ whole genome shotgun (WGS) entry which is preliminary data.</text>
</comment>
<comment type="similarity">
    <text evidence="1">Belongs to the bacterial solute-binding protein 3 family.</text>
</comment>
<gene>
    <name evidence="2" type="ORF">GCM10007876_00130</name>
</gene>
<dbReference type="AlphaFoldDB" id="A0AA37S576"/>
<dbReference type="Gene3D" id="3.40.190.10">
    <property type="entry name" value="Periplasmic binding protein-like II"/>
    <property type="match status" value="2"/>
</dbReference>
<organism evidence="2 3">
    <name type="scientific">Litoribrevibacter albus</name>
    <dbReference type="NCBI Taxonomy" id="1473156"/>
    <lineage>
        <taxon>Bacteria</taxon>
        <taxon>Pseudomonadati</taxon>
        <taxon>Pseudomonadota</taxon>
        <taxon>Gammaproteobacteria</taxon>
        <taxon>Oceanospirillales</taxon>
        <taxon>Oceanospirillaceae</taxon>
        <taxon>Litoribrevibacter</taxon>
    </lineage>
</organism>
<evidence type="ECO:0000256" key="1">
    <source>
        <dbReference type="ARBA" id="ARBA00010333"/>
    </source>
</evidence>
<dbReference type="SUPFAM" id="SSF53850">
    <property type="entry name" value="Periplasmic binding protein-like II"/>
    <property type="match status" value="1"/>
</dbReference>
<evidence type="ECO:0000313" key="3">
    <source>
        <dbReference type="Proteomes" id="UP001161389"/>
    </source>
</evidence>
<dbReference type="PANTHER" id="PTHR35936:SF25">
    <property type="entry name" value="ABC TRANSPORTER SUBSTRATE-BINDING PROTEIN"/>
    <property type="match status" value="1"/>
</dbReference>
<keyword evidence="3" id="KW-1185">Reference proteome</keyword>